<name>A0A2V0NU76_9CHLO</name>
<comment type="caution">
    <text evidence="2">The sequence shown here is derived from an EMBL/GenBank/DDBJ whole genome shotgun (WGS) entry which is preliminary data.</text>
</comment>
<dbReference type="Proteomes" id="UP000247498">
    <property type="component" value="Unassembled WGS sequence"/>
</dbReference>
<gene>
    <name evidence="2" type="ORF">Rsub_04860</name>
</gene>
<dbReference type="EMBL" id="BDRX01000022">
    <property type="protein sequence ID" value="GBF91191.1"/>
    <property type="molecule type" value="Genomic_DNA"/>
</dbReference>
<dbReference type="PANTHER" id="PTHR34673:SF1">
    <property type="entry name" value="COLD-REGULATED PROTEIN"/>
    <property type="match status" value="1"/>
</dbReference>
<protein>
    <submittedName>
        <fullName evidence="2">Uncharacterized protein</fullName>
    </submittedName>
</protein>
<dbReference type="AlphaFoldDB" id="A0A2V0NU76"/>
<evidence type="ECO:0000313" key="3">
    <source>
        <dbReference type="Proteomes" id="UP000247498"/>
    </source>
</evidence>
<dbReference type="PANTHER" id="PTHR34673">
    <property type="entry name" value="COLD-REGULATED PROTEIN"/>
    <property type="match status" value="1"/>
</dbReference>
<reference evidence="2 3" key="1">
    <citation type="journal article" date="2018" name="Sci. Rep.">
        <title>Raphidocelis subcapitata (=Pseudokirchneriella subcapitata) provides an insight into genome evolution and environmental adaptations in the Sphaeropleales.</title>
        <authorList>
            <person name="Suzuki S."/>
            <person name="Yamaguchi H."/>
            <person name="Nakajima N."/>
            <person name="Kawachi M."/>
        </authorList>
    </citation>
    <scope>NUCLEOTIDE SEQUENCE [LARGE SCALE GENOMIC DNA]</scope>
    <source>
        <strain evidence="2 3">NIES-35</strain>
    </source>
</reference>
<organism evidence="2 3">
    <name type="scientific">Raphidocelis subcapitata</name>
    <dbReference type="NCBI Taxonomy" id="307507"/>
    <lineage>
        <taxon>Eukaryota</taxon>
        <taxon>Viridiplantae</taxon>
        <taxon>Chlorophyta</taxon>
        <taxon>core chlorophytes</taxon>
        <taxon>Chlorophyceae</taxon>
        <taxon>CS clade</taxon>
        <taxon>Sphaeropleales</taxon>
        <taxon>Selenastraceae</taxon>
        <taxon>Raphidocelis</taxon>
    </lineage>
</organism>
<evidence type="ECO:0000313" key="2">
    <source>
        <dbReference type="EMBL" id="GBF91191.1"/>
    </source>
</evidence>
<dbReference type="InParanoid" id="A0A2V0NU76"/>
<dbReference type="OrthoDB" id="4412445at2759"/>
<feature type="transmembrane region" description="Helical" evidence="1">
    <location>
        <begin position="24"/>
        <end position="47"/>
    </location>
</feature>
<keyword evidence="1" id="KW-1133">Transmembrane helix</keyword>
<keyword evidence="1" id="KW-0812">Transmembrane</keyword>
<evidence type="ECO:0000256" key="1">
    <source>
        <dbReference type="SAM" id="Phobius"/>
    </source>
</evidence>
<accession>A0A2V0NU76</accession>
<keyword evidence="1" id="KW-0472">Membrane</keyword>
<keyword evidence="3" id="KW-1185">Reference proteome</keyword>
<proteinExistence type="predicted"/>
<sequence>MAFACIECGTYQNPCRCKVVGPTLGVVLCVLSAVVCFPLGALTWVCARSRGRAIMGTPVHVYSRVSNPIPF</sequence>